<dbReference type="AlphaFoldDB" id="A0A2N4SZV6"/>
<dbReference type="SMART" id="SM01007">
    <property type="entry name" value="Aldolase_II"/>
    <property type="match status" value="1"/>
</dbReference>
<dbReference type="GO" id="GO:0019323">
    <property type="term" value="P:pentose catabolic process"/>
    <property type="evidence" value="ECO:0007669"/>
    <property type="project" value="TreeGrafter"/>
</dbReference>
<organism evidence="4 5">
    <name type="scientific">Kocuria flava</name>
    <dbReference type="NCBI Taxonomy" id="446860"/>
    <lineage>
        <taxon>Bacteria</taxon>
        <taxon>Bacillati</taxon>
        <taxon>Actinomycetota</taxon>
        <taxon>Actinomycetes</taxon>
        <taxon>Micrococcales</taxon>
        <taxon>Micrococcaceae</taxon>
        <taxon>Kocuria</taxon>
    </lineage>
</organism>
<dbReference type="PANTHER" id="PTHR22789">
    <property type="entry name" value="FUCULOSE PHOSPHATE ALDOLASE"/>
    <property type="match status" value="1"/>
</dbReference>
<dbReference type="Proteomes" id="UP000234632">
    <property type="component" value="Unassembled WGS sequence"/>
</dbReference>
<keyword evidence="1" id="KW-0479">Metal-binding</keyword>
<evidence type="ECO:0000313" key="5">
    <source>
        <dbReference type="Proteomes" id="UP000234632"/>
    </source>
</evidence>
<feature type="domain" description="Class II aldolase/adducin N-terminal" evidence="3">
    <location>
        <begin position="11"/>
        <end position="196"/>
    </location>
</feature>
<dbReference type="GO" id="GO:0046872">
    <property type="term" value="F:metal ion binding"/>
    <property type="evidence" value="ECO:0007669"/>
    <property type="project" value="UniProtKB-KW"/>
</dbReference>
<dbReference type="EMBL" id="LOMZ01000001">
    <property type="protein sequence ID" value="PLC11518.1"/>
    <property type="molecule type" value="Genomic_DNA"/>
</dbReference>
<sequence length="244" mass="25944">MQVTDYSEERLLVAEGCRILALRGLVDDILGHISLRVGEDSLLVRCRGREERGLKFTQPDDIHLVRLDGSTELPDGYSAPNELPLHLATLRARPDVSAVVHAHPPAVVALTLIGVPLLGVVGAYNIPAMRMALAGIPTFARSVLIRSDALGSAMVDALGDRPVCLLRGHGLTATGSSVESAVINAINVDALARIQLQVLQAGVTPAAVAPADLDDLPDLGPAFNEQHVWRFHLADLEHAGLGIR</sequence>
<accession>A0A2N4SZV6</accession>
<name>A0A2N4SZV6_9MICC</name>
<dbReference type="InterPro" id="IPR050197">
    <property type="entry name" value="Aldolase_class_II_sugar_metab"/>
</dbReference>
<dbReference type="SUPFAM" id="SSF53639">
    <property type="entry name" value="AraD/HMP-PK domain-like"/>
    <property type="match status" value="1"/>
</dbReference>
<dbReference type="GO" id="GO:0005829">
    <property type="term" value="C:cytosol"/>
    <property type="evidence" value="ECO:0007669"/>
    <property type="project" value="TreeGrafter"/>
</dbReference>
<dbReference type="Gene3D" id="3.40.225.10">
    <property type="entry name" value="Class II aldolase/adducin N-terminal domain"/>
    <property type="match status" value="1"/>
</dbReference>
<protein>
    <recommendedName>
        <fullName evidence="3">Class II aldolase/adducin N-terminal domain-containing protein</fullName>
    </recommendedName>
</protein>
<dbReference type="PANTHER" id="PTHR22789:SF0">
    <property type="entry name" value="3-OXO-TETRONATE 4-PHOSPHATE DECARBOXYLASE-RELATED"/>
    <property type="match status" value="1"/>
</dbReference>
<gene>
    <name evidence="4" type="ORF">AUQ48_03730</name>
</gene>
<evidence type="ECO:0000256" key="2">
    <source>
        <dbReference type="ARBA" id="ARBA00023239"/>
    </source>
</evidence>
<dbReference type="Pfam" id="PF00596">
    <property type="entry name" value="Aldolase_II"/>
    <property type="match status" value="1"/>
</dbReference>
<evidence type="ECO:0000259" key="3">
    <source>
        <dbReference type="SMART" id="SM01007"/>
    </source>
</evidence>
<reference evidence="4 5" key="1">
    <citation type="submission" date="2015-12" db="EMBL/GenBank/DDBJ databases">
        <authorList>
            <person name="Shamseldin A."/>
            <person name="Moawad H."/>
            <person name="Abd El-Rahim W.M."/>
            <person name="Sadowsky M.J."/>
        </authorList>
    </citation>
    <scope>NUCLEOTIDE SEQUENCE [LARGE SCALE GENOMIC DNA]</scope>
    <source>
        <strain evidence="4 5">S43</strain>
    </source>
</reference>
<evidence type="ECO:0000256" key="1">
    <source>
        <dbReference type="ARBA" id="ARBA00022723"/>
    </source>
</evidence>
<evidence type="ECO:0000313" key="4">
    <source>
        <dbReference type="EMBL" id="PLC11518.1"/>
    </source>
</evidence>
<dbReference type="InterPro" id="IPR036409">
    <property type="entry name" value="Aldolase_II/adducin_N_sf"/>
</dbReference>
<dbReference type="InterPro" id="IPR001303">
    <property type="entry name" value="Aldolase_II/adducin_N"/>
</dbReference>
<comment type="caution">
    <text evidence="4">The sequence shown here is derived from an EMBL/GenBank/DDBJ whole genome shotgun (WGS) entry which is preliminary data.</text>
</comment>
<proteinExistence type="predicted"/>
<dbReference type="GO" id="GO:0016832">
    <property type="term" value="F:aldehyde-lyase activity"/>
    <property type="evidence" value="ECO:0007669"/>
    <property type="project" value="TreeGrafter"/>
</dbReference>
<keyword evidence="2" id="KW-0456">Lyase</keyword>